<dbReference type="PANTHER" id="PTHR10655:SF64">
    <property type="entry name" value="PHOSPHOLIPASE_CARBOXYLESTERASE_THIOESTERASE DOMAIN-CONTAINING PROTEIN"/>
    <property type="match status" value="1"/>
</dbReference>
<feature type="domain" description="Phospholipase/carboxylesterase/thioesterase" evidence="2">
    <location>
        <begin position="9"/>
        <end position="165"/>
    </location>
</feature>
<dbReference type="InterPro" id="IPR003140">
    <property type="entry name" value="PLipase/COase/thioEstase"/>
</dbReference>
<dbReference type="SUPFAM" id="SSF53474">
    <property type="entry name" value="alpha/beta-Hydrolases"/>
    <property type="match status" value="1"/>
</dbReference>
<organism evidence="3 4">
    <name type="scientific">Mycena chlorophos</name>
    <name type="common">Agaric fungus</name>
    <name type="synonym">Agaricus chlorophos</name>
    <dbReference type="NCBI Taxonomy" id="658473"/>
    <lineage>
        <taxon>Eukaryota</taxon>
        <taxon>Fungi</taxon>
        <taxon>Dikarya</taxon>
        <taxon>Basidiomycota</taxon>
        <taxon>Agaricomycotina</taxon>
        <taxon>Agaricomycetes</taxon>
        <taxon>Agaricomycetidae</taxon>
        <taxon>Agaricales</taxon>
        <taxon>Marasmiineae</taxon>
        <taxon>Mycenaceae</taxon>
        <taxon>Mycena</taxon>
    </lineage>
</organism>
<protein>
    <submittedName>
        <fullName evidence="3">Abhydrolase-2 domain-containing protein</fullName>
    </submittedName>
</protein>
<sequence>MANLQWPEPFVVEPTGPHTHTLILLHGRGSNGERFGLELLKSRTLAGQTLAEHFPGLKFVFPTARKNRAVMFNRSMVNQWFDAYLQDGPRDTIYDGLEKTTEFIHRLIQDEAHIIGTSRIVIGGLSQGCATSLHVLLSWQSNEPLLGYVGMSGYLPLASILDECFTEDGRGLVDAARDFASLPTHEWVDSEGPTFTRTPMLLGHGVHDDRVSILLGREAKALFERAGCDIQWKEYDEGHWYKVPDQLDDIVAWLQRVML</sequence>
<comment type="similarity">
    <text evidence="1">Belongs to the AB hydrolase superfamily. AB hydrolase 2 family.</text>
</comment>
<dbReference type="GO" id="GO:0052689">
    <property type="term" value="F:carboxylic ester hydrolase activity"/>
    <property type="evidence" value="ECO:0007669"/>
    <property type="project" value="TreeGrafter"/>
</dbReference>
<dbReference type="Pfam" id="PF02230">
    <property type="entry name" value="Abhydrolase_2"/>
    <property type="match status" value="1"/>
</dbReference>
<dbReference type="Gene3D" id="3.40.50.1820">
    <property type="entry name" value="alpha/beta hydrolase"/>
    <property type="match status" value="1"/>
</dbReference>
<keyword evidence="4" id="KW-1185">Reference proteome</keyword>
<dbReference type="GO" id="GO:0008474">
    <property type="term" value="F:palmitoyl-(protein) hydrolase activity"/>
    <property type="evidence" value="ECO:0007669"/>
    <property type="project" value="TreeGrafter"/>
</dbReference>
<keyword evidence="3" id="KW-0378">Hydrolase</keyword>
<dbReference type="PANTHER" id="PTHR10655">
    <property type="entry name" value="LYSOPHOSPHOLIPASE-RELATED"/>
    <property type="match status" value="1"/>
</dbReference>
<accession>A0A8H6S148</accession>
<dbReference type="Proteomes" id="UP000613580">
    <property type="component" value="Unassembled WGS sequence"/>
</dbReference>
<comment type="caution">
    <text evidence="3">The sequence shown here is derived from an EMBL/GenBank/DDBJ whole genome shotgun (WGS) entry which is preliminary data.</text>
</comment>
<dbReference type="InterPro" id="IPR029058">
    <property type="entry name" value="AB_hydrolase_fold"/>
</dbReference>
<evidence type="ECO:0000259" key="2">
    <source>
        <dbReference type="Pfam" id="PF02230"/>
    </source>
</evidence>
<gene>
    <name evidence="3" type="ORF">HMN09_01316300</name>
</gene>
<dbReference type="InterPro" id="IPR050565">
    <property type="entry name" value="LYPA1-2/EST-like"/>
</dbReference>
<evidence type="ECO:0000256" key="1">
    <source>
        <dbReference type="ARBA" id="ARBA00006499"/>
    </source>
</evidence>
<dbReference type="EMBL" id="JACAZE010000027">
    <property type="protein sequence ID" value="KAF7290111.1"/>
    <property type="molecule type" value="Genomic_DNA"/>
</dbReference>
<reference evidence="3" key="1">
    <citation type="submission" date="2020-05" db="EMBL/GenBank/DDBJ databases">
        <title>Mycena genomes resolve the evolution of fungal bioluminescence.</title>
        <authorList>
            <person name="Tsai I.J."/>
        </authorList>
    </citation>
    <scope>NUCLEOTIDE SEQUENCE</scope>
    <source>
        <strain evidence="3">110903Hualien_Pintung</strain>
    </source>
</reference>
<proteinExistence type="inferred from homology"/>
<evidence type="ECO:0000313" key="4">
    <source>
        <dbReference type="Proteomes" id="UP000613580"/>
    </source>
</evidence>
<name>A0A8H6S148_MYCCL</name>
<evidence type="ECO:0000313" key="3">
    <source>
        <dbReference type="EMBL" id="KAF7290111.1"/>
    </source>
</evidence>
<dbReference type="OrthoDB" id="2418081at2759"/>
<dbReference type="AlphaFoldDB" id="A0A8H6S148"/>
<dbReference type="GO" id="GO:0005737">
    <property type="term" value="C:cytoplasm"/>
    <property type="evidence" value="ECO:0007669"/>
    <property type="project" value="TreeGrafter"/>
</dbReference>